<reference evidence="9" key="1">
    <citation type="submission" date="2021-06" db="EMBL/GenBank/DDBJ databases">
        <authorList>
            <person name="Kallberg Y."/>
            <person name="Tangrot J."/>
            <person name="Rosling A."/>
        </authorList>
    </citation>
    <scope>NUCLEOTIDE SEQUENCE</scope>
    <source>
        <strain evidence="9">IA702</strain>
    </source>
</reference>
<dbReference type="GO" id="GO:0016020">
    <property type="term" value="C:membrane"/>
    <property type="evidence" value="ECO:0007669"/>
    <property type="project" value="UniProtKB-SubCell"/>
</dbReference>
<gene>
    <name evidence="9" type="ORF">POCULU_LOCUS3229</name>
</gene>
<dbReference type="PANTHER" id="PTHR13906:SF4">
    <property type="entry name" value="LYSOPHOSPHOLIPID ACYLTRANSFERASE 6"/>
    <property type="match status" value="1"/>
</dbReference>
<feature type="compositionally biased region" description="Basic and acidic residues" evidence="7">
    <location>
        <begin position="227"/>
        <end position="240"/>
    </location>
</feature>
<organism evidence="9 10">
    <name type="scientific">Paraglomus occultum</name>
    <dbReference type="NCBI Taxonomy" id="144539"/>
    <lineage>
        <taxon>Eukaryota</taxon>
        <taxon>Fungi</taxon>
        <taxon>Fungi incertae sedis</taxon>
        <taxon>Mucoromycota</taxon>
        <taxon>Glomeromycotina</taxon>
        <taxon>Glomeromycetes</taxon>
        <taxon>Paraglomerales</taxon>
        <taxon>Paraglomeraceae</taxon>
        <taxon>Paraglomus</taxon>
    </lineage>
</organism>
<feature type="transmembrane region" description="Helical" evidence="8">
    <location>
        <begin position="475"/>
        <end position="496"/>
    </location>
</feature>
<keyword evidence="6" id="KW-0012">Acyltransferase</keyword>
<evidence type="ECO:0000256" key="2">
    <source>
        <dbReference type="ARBA" id="ARBA00022679"/>
    </source>
</evidence>
<evidence type="ECO:0000313" key="10">
    <source>
        <dbReference type="Proteomes" id="UP000789572"/>
    </source>
</evidence>
<dbReference type="PANTHER" id="PTHR13906">
    <property type="entry name" value="PORCUPINE"/>
    <property type="match status" value="1"/>
</dbReference>
<dbReference type="GO" id="GO:0047184">
    <property type="term" value="F:1-acylglycerophosphocholine O-acyltransferase activity"/>
    <property type="evidence" value="ECO:0007669"/>
    <property type="project" value="TreeGrafter"/>
</dbReference>
<proteinExistence type="predicted"/>
<keyword evidence="4 8" id="KW-1133">Transmembrane helix</keyword>
<dbReference type="OrthoDB" id="286734at2759"/>
<dbReference type="GO" id="GO:0005783">
    <property type="term" value="C:endoplasmic reticulum"/>
    <property type="evidence" value="ECO:0007669"/>
    <property type="project" value="TreeGrafter"/>
</dbReference>
<accession>A0A9N9A1Y3</accession>
<evidence type="ECO:0000256" key="7">
    <source>
        <dbReference type="SAM" id="MobiDB-lite"/>
    </source>
</evidence>
<name>A0A9N9A1Y3_9GLOM</name>
<dbReference type="InterPro" id="IPR004299">
    <property type="entry name" value="MBOAT_fam"/>
</dbReference>
<keyword evidence="2" id="KW-0808">Transferase</keyword>
<dbReference type="GO" id="GO:0046474">
    <property type="term" value="P:glycerophospholipid biosynthetic process"/>
    <property type="evidence" value="ECO:0007669"/>
    <property type="project" value="TreeGrafter"/>
</dbReference>
<feature type="compositionally biased region" description="Low complexity" evidence="7">
    <location>
        <begin position="201"/>
        <end position="216"/>
    </location>
</feature>
<dbReference type="GO" id="GO:0003841">
    <property type="term" value="F:1-acylglycerol-3-phosphate O-acyltransferase activity"/>
    <property type="evidence" value="ECO:0007669"/>
    <property type="project" value="TreeGrafter"/>
</dbReference>
<comment type="caution">
    <text evidence="9">The sequence shown here is derived from an EMBL/GenBank/DDBJ whole genome shotgun (WGS) entry which is preliminary data.</text>
</comment>
<feature type="transmembrane region" description="Helical" evidence="8">
    <location>
        <begin position="401"/>
        <end position="420"/>
    </location>
</feature>
<dbReference type="EMBL" id="CAJVPJ010000344">
    <property type="protein sequence ID" value="CAG8514171.1"/>
    <property type="molecule type" value="Genomic_DNA"/>
</dbReference>
<feature type="region of interest" description="Disordered" evidence="7">
    <location>
        <begin position="201"/>
        <end position="240"/>
    </location>
</feature>
<protein>
    <submittedName>
        <fullName evidence="9">11361_t:CDS:1</fullName>
    </submittedName>
</protein>
<feature type="transmembrane region" description="Helical" evidence="8">
    <location>
        <begin position="166"/>
        <end position="185"/>
    </location>
</feature>
<keyword evidence="3 8" id="KW-0812">Transmembrane</keyword>
<keyword evidence="5 8" id="KW-0472">Membrane</keyword>
<evidence type="ECO:0000256" key="4">
    <source>
        <dbReference type="ARBA" id="ARBA00022989"/>
    </source>
</evidence>
<evidence type="ECO:0000256" key="3">
    <source>
        <dbReference type="ARBA" id="ARBA00022692"/>
    </source>
</evidence>
<comment type="subcellular location">
    <subcellularLocation>
        <location evidence="1">Membrane</location>
        <topology evidence="1">Multi-pass membrane protein</topology>
    </subcellularLocation>
</comment>
<keyword evidence="10" id="KW-1185">Reference proteome</keyword>
<feature type="transmembrane region" description="Helical" evidence="8">
    <location>
        <begin position="50"/>
        <end position="71"/>
    </location>
</feature>
<dbReference type="GO" id="GO:0030258">
    <property type="term" value="P:lipid modification"/>
    <property type="evidence" value="ECO:0007669"/>
    <property type="project" value="TreeGrafter"/>
</dbReference>
<dbReference type="AlphaFoldDB" id="A0A9N9A1Y3"/>
<evidence type="ECO:0000256" key="8">
    <source>
        <dbReference type="SAM" id="Phobius"/>
    </source>
</evidence>
<feature type="transmembrane region" description="Helical" evidence="8">
    <location>
        <begin position="449"/>
        <end position="469"/>
    </location>
</feature>
<evidence type="ECO:0000256" key="5">
    <source>
        <dbReference type="ARBA" id="ARBA00023136"/>
    </source>
</evidence>
<dbReference type="Proteomes" id="UP000789572">
    <property type="component" value="Unassembled WGS sequence"/>
</dbReference>
<evidence type="ECO:0000256" key="6">
    <source>
        <dbReference type="ARBA" id="ARBA00023315"/>
    </source>
</evidence>
<evidence type="ECO:0000256" key="1">
    <source>
        <dbReference type="ARBA" id="ARBA00004141"/>
    </source>
</evidence>
<evidence type="ECO:0000313" key="9">
    <source>
        <dbReference type="EMBL" id="CAG8514171.1"/>
    </source>
</evidence>
<dbReference type="Pfam" id="PF03062">
    <property type="entry name" value="MBOAT"/>
    <property type="match status" value="1"/>
</dbReference>
<feature type="transmembrane region" description="Helical" evidence="8">
    <location>
        <begin position="313"/>
        <end position="333"/>
    </location>
</feature>
<dbReference type="InterPro" id="IPR049941">
    <property type="entry name" value="LPLAT_7/PORCN-like"/>
</dbReference>
<sequence>MPLFDAFFSFLSSTLQAPPDHLRVLFVLLASYPAALLYKSLPPSPNLKHLFSITFAALVYLGLFNLVRGFYELLASALVVYLISYTVSGKWGPILVFAFTMGHLSISHIYRQLYRISYDRFDISGPQMVLVTKLTSFAFNVYDGQRSIKTLSEYQAKKRIQRFPSVLEYLGYVFFFGGFLIGPAFEFADYRDFTTLALFSNSPASSRSSNSPVLSSDETRNQTTDGQSKENDYANEKKNSRKMKQEAKIVIPNGFVPGIKKLLFACFWVVCLMTFGKNYPMEWTLSEEYSNMNFLARFFYIFLASFCARFKYYIVWLLAEGACIVVGLGFNGYDDKGKPLWNRVSNIDIVAYETANNLKSFAESWNMNVNKWLKNYVYLRLVPPGKKPSFFSTFATFATSAFWHGFYPGYYLMFISSAFLQNLHRDVRRKIRPIFLHTRYASYKPLYDFIGWFVMQSTISYLAVSFLLLSLRTTLYVWQLNYFICHVGILFLNVFFMMRLDKQLRILLKVDEKKEKVLILEKLEQQELEGKKRRKLVAKDEEKDLLVSEVAVFELSLIGRENGHDVFDAPSRYYSCRTDILNNDWHSLDGTWRRFLQQVFERDVKMSSTEKFLSGSDDTSIQVST</sequence>